<evidence type="ECO:0000256" key="5">
    <source>
        <dbReference type="SAM" id="MobiDB-lite"/>
    </source>
</evidence>
<dbReference type="GO" id="GO:0006825">
    <property type="term" value="P:copper ion transport"/>
    <property type="evidence" value="ECO:0007669"/>
    <property type="project" value="InterPro"/>
</dbReference>
<reference evidence="8" key="1">
    <citation type="submission" date="2016-03" db="EMBL/GenBank/DDBJ databases">
        <title>Complete genome sequence of the type strain Actinoalloteichus hymeniacidonis DSM 45092.</title>
        <authorList>
            <person name="Schaffert L."/>
            <person name="Albersmeier A."/>
            <person name="Winkler A."/>
            <person name="Kalinowski J."/>
            <person name="Zotchev S."/>
            <person name="Ruckert C."/>
        </authorList>
    </citation>
    <scope>NUCLEOTIDE SEQUENCE [LARGE SCALE GENOMIC DNA]</scope>
    <source>
        <strain evidence="8">HPA177(T) (DSM 45092(T))</strain>
    </source>
</reference>
<keyword evidence="4" id="KW-0186">Copper</keyword>
<dbReference type="PANTHER" id="PTHR34820">
    <property type="entry name" value="INNER MEMBRANE PROTEIN YEBZ"/>
    <property type="match status" value="1"/>
</dbReference>
<dbReference type="Proteomes" id="UP000095210">
    <property type="component" value="Chromosome"/>
</dbReference>
<evidence type="ECO:0000256" key="4">
    <source>
        <dbReference type="ARBA" id="ARBA00023008"/>
    </source>
</evidence>
<dbReference type="SUPFAM" id="SSF81296">
    <property type="entry name" value="E set domains"/>
    <property type="match status" value="1"/>
</dbReference>
<dbReference type="RefSeq" id="WP_084642327.1">
    <property type="nucleotide sequence ID" value="NZ_CP014859.1"/>
</dbReference>
<feature type="compositionally biased region" description="Acidic residues" evidence="5">
    <location>
        <begin position="139"/>
        <end position="149"/>
    </location>
</feature>
<protein>
    <recommendedName>
        <fullName evidence="6">CopC domain-containing protein</fullName>
    </recommendedName>
</protein>
<evidence type="ECO:0000256" key="2">
    <source>
        <dbReference type="ARBA" id="ARBA00022723"/>
    </source>
</evidence>
<dbReference type="Pfam" id="PF04234">
    <property type="entry name" value="CopC"/>
    <property type="match status" value="1"/>
</dbReference>
<comment type="subcellular location">
    <subcellularLocation>
        <location evidence="1">Cell envelope</location>
    </subcellularLocation>
</comment>
<dbReference type="KEGG" id="ahm:TL08_00235"/>
<dbReference type="EMBL" id="CP014859">
    <property type="protein sequence ID" value="AOS60896.1"/>
    <property type="molecule type" value="Genomic_DNA"/>
</dbReference>
<name>A0AAC9HKN9_9PSEU</name>
<dbReference type="GO" id="GO:0005507">
    <property type="term" value="F:copper ion binding"/>
    <property type="evidence" value="ECO:0007669"/>
    <property type="project" value="InterPro"/>
</dbReference>
<keyword evidence="3" id="KW-0732">Signal</keyword>
<dbReference type="GO" id="GO:0042597">
    <property type="term" value="C:periplasmic space"/>
    <property type="evidence" value="ECO:0007669"/>
    <property type="project" value="InterPro"/>
</dbReference>
<feature type="region of interest" description="Disordered" evidence="5">
    <location>
        <begin position="123"/>
        <end position="156"/>
    </location>
</feature>
<evidence type="ECO:0000313" key="7">
    <source>
        <dbReference type="EMBL" id="AOS60896.1"/>
    </source>
</evidence>
<dbReference type="GO" id="GO:0005886">
    <property type="term" value="C:plasma membrane"/>
    <property type="evidence" value="ECO:0007669"/>
    <property type="project" value="TreeGrafter"/>
</dbReference>
<dbReference type="InterPro" id="IPR014755">
    <property type="entry name" value="Cu-Rt/internalin_Ig-like"/>
</dbReference>
<gene>
    <name evidence="7" type="ORF">TL08_00235</name>
</gene>
<proteinExistence type="predicted"/>
<dbReference type="AlphaFoldDB" id="A0AAC9HKN9"/>
<dbReference type="InterPro" id="IPR032694">
    <property type="entry name" value="CopC/D"/>
</dbReference>
<evidence type="ECO:0000256" key="1">
    <source>
        <dbReference type="ARBA" id="ARBA00004196"/>
    </source>
</evidence>
<dbReference type="Gene3D" id="2.60.40.1220">
    <property type="match status" value="1"/>
</dbReference>
<keyword evidence="8" id="KW-1185">Reference proteome</keyword>
<evidence type="ECO:0000313" key="8">
    <source>
        <dbReference type="Proteomes" id="UP000095210"/>
    </source>
</evidence>
<sequence>MTTRRGARWSLIASIVGFMLLGIAAPAWAHNVLIESRPGDGDMVEGAPEIVELVFDQRVQPGFNTVTVTGPDGNRWEETSEATVSNDTVSTSLHPLGPEGEYTVGYRVLSADGHTVTGSTTFTLSTAGDGEVPPQPVDESTESAEEGADSGDTGGMPVWPWIAGAALLLVVGVTVAMRLGNDDRSPKK</sequence>
<accession>A0AAC9HKN9</accession>
<evidence type="ECO:0000259" key="6">
    <source>
        <dbReference type="Pfam" id="PF04234"/>
    </source>
</evidence>
<keyword evidence="2" id="KW-0479">Metal-binding</keyword>
<organism evidence="7 8">
    <name type="scientific">Actinoalloteichus hymeniacidonis</name>
    <dbReference type="NCBI Taxonomy" id="340345"/>
    <lineage>
        <taxon>Bacteria</taxon>
        <taxon>Bacillati</taxon>
        <taxon>Actinomycetota</taxon>
        <taxon>Actinomycetes</taxon>
        <taxon>Pseudonocardiales</taxon>
        <taxon>Pseudonocardiaceae</taxon>
        <taxon>Actinoalloteichus</taxon>
    </lineage>
</organism>
<evidence type="ECO:0000256" key="3">
    <source>
        <dbReference type="ARBA" id="ARBA00022729"/>
    </source>
</evidence>
<dbReference type="GO" id="GO:0030313">
    <property type="term" value="C:cell envelope"/>
    <property type="evidence" value="ECO:0007669"/>
    <property type="project" value="UniProtKB-SubCell"/>
</dbReference>
<feature type="domain" description="CopC" evidence="6">
    <location>
        <begin position="30"/>
        <end position="124"/>
    </location>
</feature>
<dbReference type="InterPro" id="IPR014756">
    <property type="entry name" value="Ig_E-set"/>
</dbReference>
<dbReference type="InterPro" id="IPR007348">
    <property type="entry name" value="CopC_dom"/>
</dbReference>
<dbReference type="GO" id="GO:0046688">
    <property type="term" value="P:response to copper ion"/>
    <property type="evidence" value="ECO:0007669"/>
    <property type="project" value="InterPro"/>
</dbReference>
<dbReference type="PANTHER" id="PTHR34820:SF4">
    <property type="entry name" value="INNER MEMBRANE PROTEIN YEBZ"/>
    <property type="match status" value="1"/>
</dbReference>